<evidence type="ECO:0000256" key="4">
    <source>
        <dbReference type="ARBA" id="ARBA00023015"/>
    </source>
</evidence>
<dbReference type="InterPro" id="IPR016032">
    <property type="entry name" value="Sig_transdc_resp-reg_C-effctor"/>
</dbReference>
<dbReference type="Proteomes" id="UP000036756">
    <property type="component" value="Unassembled WGS sequence"/>
</dbReference>
<dbReference type="FunFam" id="3.40.50.2300:FF:000001">
    <property type="entry name" value="DNA-binding response regulator PhoB"/>
    <property type="match status" value="1"/>
</dbReference>
<dbReference type="GO" id="GO:0000976">
    <property type="term" value="F:transcription cis-regulatory region binding"/>
    <property type="evidence" value="ECO:0007669"/>
    <property type="project" value="TreeGrafter"/>
</dbReference>
<dbReference type="PATRIC" id="fig|1121307.3.peg.732"/>
<dbReference type="Gene3D" id="1.10.10.10">
    <property type="entry name" value="Winged helix-like DNA-binding domain superfamily/Winged helix DNA-binding domain"/>
    <property type="match status" value="1"/>
</dbReference>
<evidence type="ECO:0000256" key="9">
    <source>
        <dbReference type="PROSITE-ProRule" id="PRU01091"/>
    </source>
</evidence>
<evidence type="ECO:0000256" key="6">
    <source>
        <dbReference type="ARBA" id="ARBA00023163"/>
    </source>
</evidence>
<keyword evidence="3" id="KW-0902">Two-component regulatory system</keyword>
<protein>
    <recommendedName>
        <fullName evidence="1">Stage 0 sporulation protein A homolog</fullName>
    </recommendedName>
</protein>
<organism evidence="12 13">
    <name type="scientific">Clostridium cylindrosporum DSM 605</name>
    <dbReference type="NCBI Taxonomy" id="1121307"/>
    <lineage>
        <taxon>Bacteria</taxon>
        <taxon>Bacillati</taxon>
        <taxon>Bacillota</taxon>
        <taxon>Clostridia</taxon>
        <taxon>Eubacteriales</taxon>
        <taxon>Clostridiaceae</taxon>
        <taxon>Clostridium</taxon>
    </lineage>
</organism>
<dbReference type="Gene3D" id="3.40.50.2300">
    <property type="match status" value="1"/>
</dbReference>
<reference evidence="12 13" key="1">
    <citation type="submission" date="2015-06" db="EMBL/GenBank/DDBJ databases">
        <title>Draft genome sequence of the purine-degrading Clostridium cylindrosporum HC-1 (DSM 605).</title>
        <authorList>
            <person name="Poehlein A."/>
            <person name="Schiel-Bengelsdorf B."/>
            <person name="Bengelsdorf F."/>
            <person name="Daniel R."/>
            <person name="Duerre P."/>
        </authorList>
    </citation>
    <scope>NUCLEOTIDE SEQUENCE [LARGE SCALE GENOMIC DNA]</scope>
    <source>
        <strain evidence="12 13">DSM 605</strain>
    </source>
</reference>
<evidence type="ECO:0000256" key="8">
    <source>
        <dbReference type="PROSITE-ProRule" id="PRU00169"/>
    </source>
</evidence>
<dbReference type="InterPro" id="IPR039420">
    <property type="entry name" value="WalR-like"/>
</dbReference>
<dbReference type="AlphaFoldDB" id="A0A0J8DA08"/>
<dbReference type="STRING" id="1121307.CLCY_1c03670"/>
<comment type="function">
    <text evidence="7">May play the central regulatory role in sporulation. It may be an element of the effector pathway responsible for the activation of sporulation genes in response to nutritional stress. Spo0A may act in concert with spo0H (a sigma factor) to control the expression of some genes that are critical to the sporulation process.</text>
</comment>
<feature type="modified residue" description="4-aspartylphosphate" evidence="8">
    <location>
        <position position="55"/>
    </location>
</feature>
<keyword evidence="2 8" id="KW-0597">Phosphoprotein</keyword>
<dbReference type="SMART" id="SM00448">
    <property type="entry name" value="REC"/>
    <property type="match status" value="1"/>
</dbReference>
<dbReference type="CDD" id="cd00383">
    <property type="entry name" value="trans_reg_C"/>
    <property type="match status" value="1"/>
</dbReference>
<dbReference type="Pfam" id="PF00072">
    <property type="entry name" value="Response_reg"/>
    <property type="match status" value="1"/>
</dbReference>
<evidence type="ECO:0000259" key="10">
    <source>
        <dbReference type="PROSITE" id="PS50110"/>
    </source>
</evidence>
<evidence type="ECO:0000256" key="3">
    <source>
        <dbReference type="ARBA" id="ARBA00023012"/>
    </source>
</evidence>
<dbReference type="GO" id="GO:0006355">
    <property type="term" value="P:regulation of DNA-templated transcription"/>
    <property type="evidence" value="ECO:0007669"/>
    <property type="project" value="InterPro"/>
</dbReference>
<sequence length="232" mass="26845">MSKKIKALIVEDELSIRKFIAINLSRNEFEVEEAECGEQALEKVETFKPLVVVLDVMMPGIDGFEVCKRIRDKNKDIIIIMLTAKGQDMDKIMGLDIGADDYMVKPFNPLELMARIRAIVRRSKGILENDNLTIKYADLLIDLKSQRFFKNSTQLDLTPTEFSLIKLFLKNPGKAFNRDEILNKIWGEDYFGDTKTVDVHIRRLREKIEDIPSTPKYIETVWGVGYRLKEEI</sequence>
<evidence type="ECO:0000256" key="5">
    <source>
        <dbReference type="ARBA" id="ARBA00023125"/>
    </source>
</evidence>
<dbReference type="PANTHER" id="PTHR48111:SF54">
    <property type="entry name" value="STAGE 0 SPORULATION PROTEIN A HOMOLOG"/>
    <property type="match status" value="1"/>
</dbReference>
<accession>A0A0J8DA08</accession>
<evidence type="ECO:0000256" key="2">
    <source>
        <dbReference type="ARBA" id="ARBA00022553"/>
    </source>
</evidence>
<feature type="domain" description="Response regulatory" evidence="10">
    <location>
        <begin position="6"/>
        <end position="120"/>
    </location>
</feature>
<dbReference type="Pfam" id="PF00486">
    <property type="entry name" value="Trans_reg_C"/>
    <property type="match status" value="1"/>
</dbReference>
<dbReference type="GO" id="GO:0000156">
    <property type="term" value="F:phosphorelay response regulator activity"/>
    <property type="evidence" value="ECO:0007669"/>
    <property type="project" value="TreeGrafter"/>
</dbReference>
<dbReference type="InterPro" id="IPR011006">
    <property type="entry name" value="CheY-like_superfamily"/>
</dbReference>
<feature type="DNA-binding region" description="OmpR/PhoB-type" evidence="9">
    <location>
        <begin position="131"/>
        <end position="230"/>
    </location>
</feature>
<dbReference type="GO" id="GO:0032993">
    <property type="term" value="C:protein-DNA complex"/>
    <property type="evidence" value="ECO:0007669"/>
    <property type="project" value="TreeGrafter"/>
</dbReference>
<dbReference type="Gene3D" id="6.10.250.690">
    <property type="match status" value="1"/>
</dbReference>
<keyword evidence="6" id="KW-0804">Transcription</keyword>
<dbReference type="InterPro" id="IPR036388">
    <property type="entry name" value="WH-like_DNA-bd_sf"/>
</dbReference>
<dbReference type="InterPro" id="IPR001867">
    <property type="entry name" value="OmpR/PhoB-type_DNA-bd"/>
</dbReference>
<dbReference type="OrthoDB" id="9790442at2"/>
<proteinExistence type="predicted"/>
<evidence type="ECO:0000256" key="7">
    <source>
        <dbReference type="ARBA" id="ARBA00024867"/>
    </source>
</evidence>
<evidence type="ECO:0000313" key="13">
    <source>
        <dbReference type="Proteomes" id="UP000036756"/>
    </source>
</evidence>
<dbReference type="InterPro" id="IPR001789">
    <property type="entry name" value="Sig_transdc_resp-reg_receiver"/>
</dbReference>
<feature type="domain" description="OmpR/PhoB-type" evidence="11">
    <location>
        <begin position="131"/>
        <end position="230"/>
    </location>
</feature>
<keyword evidence="13" id="KW-1185">Reference proteome</keyword>
<name>A0A0J8DA08_CLOCY</name>
<dbReference type="RefSeq" id="WP_048571511.1">
    <property type="nucleotide sequence ID" value="NZ_LFVU01000028.1"/>
</dbReference>
<dbReference type="SUPFAM" id="SSF52172">
    <property type="entry name" value="CheY-like"/>
    <property type="match status" value="1"/>
</dbReference>
<comment type="caution">
    <text evidence="12">The sequence shown here is derived from an EMBL/GenBank/DDBJ whole genome shotgun (WGS) entry which is preliminary data.</text>
</comment>
<dbReference type="PROSITE" id="PS50110">
    <property type="entry name" value="RESPONSE_REGULATORY"/>
    <property type="match status" value="1"/>
</dbReference>
<keyword evidence="4" id="KW-0805">Transcription regulation</keyword>
<dbReference type="PROSITE" id="PS51755">
    <property type="entry name" value="OMPR_PHOB"/>
    <property type="match status" value="1"/>
</dbReference>
<gene>
    <name evidence="12" type="primary">phoP</name>
    <name evidence="12" type="ORF">CLCY_1c03670</name>
</gene>
<dbReference type="SMART" id="SM00862">
    <property type="entry name" value="Trans_reg_C"/>
    <property type="match status" value="1"/>
</dbReference>
<dbReference type="GO" id="GO:0005829">
    <property type="term" value="C:cytosol"/>
    <property type="evidence" value="ECO:0007669"/>
    <property type="project" value="TreeGrafter"/>
</dbReference>
<dbReference type="PANTHER" id="PTHR48111">
    <property type="entry name" value="REGULATOR OF RPOS"/>
    <property type="match status" value="1"/>
</dbReference>
<evidence type="ECO:0000256" key="1">
    <source>
        <dbReference type="ARBA" id="ARBA00018672"/>
    </source>
</evidence>
<dbReference type="EMBL" id="LFVU01000028">
    <property type="protein sequence ID" value="KMT21133.1"/>
    <property type="molecule type" value="Genomic_DNA"/>
</dbReference>
<evidence type="ECO:0000259" key="11">
    <source>
        <dbReference type="PROSITE" id="PS51755"/>
    </source>
</evidence>
<dbReference type="CDD" id="cd17574">
    <property type="entry name" value="REC_OmpR"/>
    <property type="match status" value="1"/>
</dbReference>
<keyword evidence="5 9" id="KW-0238">DNA-binding</keyword>
<dbReference type="SUPFAM" id="SSF46894">
    <property type="entry name" value="C-terminal effector domain of the bipartite response regulators"/>
    <property type="match status" value="1"/>
</dbReference>
<dbReference type="FunFam" id="1.10.10.10:FF:000018">
    <property type="entry name" value="DNA-binding response regulator ResD"/>
    <property type="match status" value="1"/>
</dbReference>
<evidence type="ECO:0000313" key="12">
    <source>
        <dbReference type="EMBL" id="KMT21133.1"/>
    </source>
</evidence>